<dbReference type="InterPro" id="IPR045518">
    <property type="entry name" value="2EXR"/>
</dbReference>
<evidence type="ECO:0000259" key="1">
    <source>
        <dbReference type="Pfam" id="PF20150"/>
    </source>
</evidence>
<organism evidence="2 3">
    <name type="scientific">Trichoderma asperellum (strain ATCC 204424 / CBS 433.97 / NBRC 101777)</name>
    <dbReference type="NCBI Taxonomy" id="1042311"/>
    <lineage>
        <taxon>Eukaryota</taxon>
        <taxon>Fungi</taxon>
        <taxon>Dikarya</taxon>
        <taxon>Ascomycota</taxon>
        <taxon>Pezizomycotina</taxon>
        <taxon>Sordariomycetes</taxon>
        <taxon>Hypocreomycetidae</taxon>
        <taxon>Hypocreales</taxon>
        <taxon>Hypocreaceae</taxon>
        <taxon>Trichoderma</taxon>
    </lineage>
</organism>
<feature type="domain" description="2EXR" evidence="1">
    <location>
        <begin position="4"/>
        <end position="103"/>
    </location>
</feature>
<sequence length="379" mass="43594">MVNFSQLPYELREKIWLDTIEPRLVGLIPRRVGRGLWSVKCTVRPPVAMHINREARAIMNKHYQYLEARTVLNHKLVSWPYEIWPIVLDSSPCILFNFDIDTLHFADTTPPDKPLPDTEAQREKPKIPTNAMDLLILKESMRVFEGPGFRGMIDASSRIQDWPYLLEAKDISLDYIYGGDPGLLNWTRIRYVRFDFNMFLSDLAIWWGIMHPFVKWMQQAATRVEVSSDPIRSCDLVMVSGRGDKRKLERTLRLALRPEKESDADYQSLSPIEQLEQYGAVVFEEVLPTPESKAILYEVVDPLIGNEAISKWKQFSINQRVSRPPNPVVLPRATAFGVDMEVLWQMAKLRRGLVHGEMSPVHGLCLADYGIDGGFRGRT</sequence>
<name>A0A2T3ZH31_TRIA4</name>
<dbReference type="EMBL" id="KZ679258">
    <property type="protein sequence ID" value="PTB44117.1"/>
    <property type="molecule type" value="Genomic_DNA"/>
</dbReference>
<proteinExistence type="predicted"/>
<accession>A0A2T3ZH31</accession>
<gene>
    <name evidence="2" type="ORF">M441DRAFT_131535</name>
</gene>
<keyword evidence="3" id="KW-1185">Reference proteome</keyword>
<dbReference type="PANTHER" id="PTHR35910:SF1">
    <property type="entry name" value="2EXR DOMAIN-CONTAINING PROTEIN"/>
    <property type="match status" value="1"/>
</dbReference>
<dbReference type="Proteomes" id="UP000240493">
    <property type="component" value="Unassembled WGS sequence"/>
</dbReference>
<dbReference type="Pfam" id="PF20150">
    <property type="entry name" value="2EXR"/>
    <property type="match status" value="1"/>
</dbReference>
<dbReference type="PANTHER" id="PTHR35910">
    <property type="entry name" value="2EXR DOMAIN-CONTAINING PROTEIN"/>
    <property type="match status" value="1"/>
</dbReference>
<reference evidence="2 3" key="1">
    <citation type="submission" date="2016-07" db="EMBL/GenBank/DDBJ databases">
        <title>Multiple horizontal gene transfer events from other fungi enriched the ability of initially mycotrophic Trichoderma (Ascomycota) to feed on dead plant biomass.</title>
        <authorList>
            <consortium name="DOE Joint Genome Institute"/>
            <person name="Aerts A."/>
            <person name="Atanasova L."/>
            <person name="Chenthamara K."/>
            <person name="Zhang J."/>
            <person name="Grujic M."/>
            <person name="Henrissat B."/>
            <person name="Kuo A."/>
            <person name="Salamov A."/>
            <person name="Lipzen A."/>
            <person name="Labutti K."/>
            <person name="Barry K."/>
            <person name="Miao Y."/>
            <person name="Rahimi M.J."/>
            <person name="Shen Q."/>
            <person name="Grigoriev I.V."/>
            <person name="Kubicek C.P."/>
            <person name="Druzhinina I.S."/>
        </authorList>
    </citation>
    <scope>NUCLEOTIDE SEQUENCE [LARGE SCALE GENOMIC DNA]</scope>
    <source>
        <strain evidence="2 3">CBS 433.97</strain>
    </source>
</reference>
<dbReference type="OrthoDB" id="3540486at2759"/>
<protein>
    <recommendedName>
        <fullName evidence="1">2EXR domain-containing protein</fullName>
    </recommendedName>
</protein>
<evidence type="ECO:0000313" key="2">
    <source>
        <dbReference type="EMBL" id="PTB44117.1"/>
    </source>
</evidence>
<evidence type="ECO:0000313" key="3">
    <source>
        <dbReference type="Proteomes" id="UP000240493"/>
    </source>
</evidence>
<dbReference type="AlphaFoldDB" id="A0A2T3ZH31"/>